<dbReference type="Proteomes" id="UP000216857">
    <property type="component" value="Unassembled WGS sequence"/>
</dbReference>
<keyword evidence="6" id="KW-1185">Reference proteome</keyword>
<comment type="caution">
    <text evidence="5">The sequence shown here is derived from an EMBL/GenBank/DDBJ whole genome shotgun (WGS) entry which is preliminary data.</text>
</comment>
<feature type="transmembrane region" description="Helical" evidence="4">
    <location>
        <begin position="52"/>
        <end position="70"/>
    </location>
</feature>
<keyword evidence="3 4" id="KW-0472">Membrane</keyword>
<dbReference type="PANTHER" id="PTHR23523:SF2">
    <property type="entry name" value="2-NITROIMIDAZOLE TRANSPORTER"/>
    <property type="match status" value="1"/>
</dbReference>
<evidence type="ECO:0000313" key="5">
    <source>
        <dbReference type="EMBL" id="OZI19191.1"/>
    </source>
</evidence>
<keyword evidence="1 4" id="KW-0812">Transmembrane</keyword>
<gene>
    <name evidence="5" type="ORF">CAL26_16205</name>
</gene>
<evidence type="ECO:0000256" key="3">
    <source>
        <dbReference type="ARBA" id="ARBA00023136"/>
    </source>
</evidence>
<evidence type="ECO:0000256" key="2">
    <source>
        <dbReference type="ARBA" id="ARBA00022989"/>
    </source>
</evidence>
<dbReference type="OrthoDB" id="5317164at2"/>
<dbReference type="GO" id="GO:0022857">
    <property type="term" value="F:transmembrane transporter activity"/>
    <property type="evidence" value="ECO:0007669"/>
    <property type="project" value="InterPro"/>
</dbReference>
<feature type="transmembrane region" description="Helical" evidence="4">
    <location>
        <begin position="164"/>
        <end position="184"/>
    </location>
</feature>
<dbReference type="Gene3D" id="1.20.1250.20">
    <property type="entry name" value="MFS general substrate transporter like domains"/>
    <property type="match status" value="1"/>
</dbReference>
<dbReference type="PANTHER" id="PTHR23523">
    <property type="match status" value="1"/>
</dbReference>
<sequence>MSTETVRLPVARPLLLLTGLLLIACVLRAPVTGVAPMLDMIQATYGLTRAQAGLLTTLPLVAFGVISPFAASLARAHGMERALFGALLVIVGGVIVRWFGPLWALYAGTAIIGVGIAVANVLLPGLVKRDFPARVPTVTGICALMMGGVAAGASALAVPLSHAFGWQSALGMVIVLPLIALAIWSTQLGAHTAPARGTAAVPRGASVWRSPIAWQVTLYMGINSLLYYMLVAWLPGMLIEQGYSEAQAGSVHGLMQLACALPGLVLGALVARMHNQKAIAIAAALAMAVGLLGFIYAPGGSTVWAILFGAGSGSAIILSLMFMSLRVVNAHQAASLSGMAQGVGYLLAATGPTLAGRAHDVAGSWDVVMAGGVVLSIVMAVFGGLAGRSRQMPAGAAPA</sequence>
<proteinExistence type="predicted"/>
<feature type="transmembrane region" description="Helical" evidence="4">
    <location>
        <begin position="212"/>
        <end position="234"/>
    </location>
</feature>
<dbReference type="EMBL" id="NEVJ01000003">
    <property type="protein sequence ID" value="OZI19191.1"/>
    <property type="molecule type" value="Genomic_DNA"/>
</dbReference>
<reference evidence="5" key="1">
    <citation type="submission" date="2017-05" db="EMBL/GenBank/DDBJ databases">
        <title>Complete and WGS of Bordetella genogroups.</title>
        <authorList>
            <person name="Spilker T."/>
            <person name="Lipuma J."/>
        </authorList>
    </citation>
    <scope>NUCLEOTIDE SEQUENCE</scope>
    <source>
        <strain evidence="5">AU21707</strain>
    </source>
</reference>
<feature type="transmembrane region" description="Helical" evidence="4">
    <location>
        <begin position="278"/>
        <end position="297"/>
    </location>
</feature>
<feature type="transmembrane region" description="Helical" evidence="4">
    <location>
        <begin position="367"/>
        <end position="386"/>
    </location>
</feature>
<protein>
    <submittedName>
        <fullName evidence="5">MFS transporter</fullName>
    </submittedName>
</protein>
<dbReference type="RefSeq" id="WP_094847863.1">
    <property type="nucleotide sequence ID" value="NZ_NEVJ01000003.1"/>
</dbReference>
<organism evidence="5 6">
    <name type="scientific">Bordetella genomosp. 9</name>
    <dbReference type="NCBI Taxonomy" id="1416803"/>
    <lineage>
        <taxon>Bacteria</taxon>
        <taxon>Pseudomonadati</taxon>
        <taxon>Pseudomonadota</taxon>
        <taxon>Betaproteobacteria</taxon>
        <taxon>Burkholderiales</taxon>
        <taxon>Alcaligenaceae</taxon>
        <taxon>Bordetella</taxon>
    </lineage>
</organism>
<feature type="transmembrane region" description="Helical" evidence="4">
    <location>
        <begin position="303"/>
        <end position="322"/>
    </location>
</feature>
<accession>A0A261R2J3</accession>
<evidence type="ECO:0000256" key="4">
    <source>
        <dbReference type="SAM" id="Phobius"/>
    </source>
</evidence>
<dbReference type="InterPro" id="IPR036259">
    <property type="entry name" value="MFS_trans_sf"/>
</dbReference>
<dbReference type="AlphaFoldDB" id="A0A261R2J3"/>
<feature type="transmembrane region" description="Helical" evidence="4">
    <location>
        <begin position="82"/>
        <end position="99"/>
    </location>
</feature>
<name>A0A261R2J3_9BORD</name>
<dbReference type="SUPFAM" id="SSF103473">
    <property type="entry name" value="MFS general substrate transporter"/>
    <property type="match status" value="1"/>
</dbReference>
<evidence type="ECO:0000313" key="6">
    <source>
        <dbReference type="Proteomes" id="UP000216857"/>
    </source>
</evidence>
<feature type="transmembrane region" description="Helical" evidence="4">
    <location>
        <begin position="334"/>
        <end position="355"/>
    </location>
</feature>
<feature type="transmembrane region" description="Helical" evidence="4">
    <location>
        <begin position="105"/>
        <end position="123"/>
    </location>
</feature>
<feature type="transmembrane region" description="Helical" evidence="4">
    <location>
        <begin position="254"/>
        <end position="271"/>
    </location>
</feature>
<dbReference type="InterPro" id="IPR011701">
    <property type="entry name" value="MFS"/>
</dbReference>
<evidence type="ECO:0000256" key="1">
    <source>
        <dbReference type="ARBA" id="ARBA00022692"/>
    </source>
</evidence>
<dbReference type="PROSITE" id="PS51257">
    <property type="entry name" value="PROKAR_LIPOPROTEIN"/>
    <property type="match status" value="1"/>
</dbReference>
<dbReference type="Pfam" id="PF07690">
    <property type="entry name" value="MFS_1"/>
    <property type="match status" value="1"/>
</dbReference>
<keyword evidence="2 4" id="KW-1133">Transmembrane helix</keyword>
<dbReference type="InterPro" id="IPR052524">
    <property type="entry name" value="MFS_Cyanate_Porter"/>
</dbReference>
<feature type="transmembrane region" description="Helical" evidence="4">
    <location>
        <begin position="135"/>
        <end position="158"/>
    </location>
</feature>